<protein>
    <submittedName>
        <fullName evidence="1">Uncharacterized protein</fullName>
    </submittedName>
</protein>
<organism evidence="1 2">
    <name type="scientific">Rhizophagus irregularis</name>
    <dbReference type="NCBI Taxonomy" id="588596"/>
    <lineage>
        <taxon>Eukaryota</taxon>
        <taxon>Fungi</taxon>
        <taxon>Fungi incertae sedis</taxon>
        <taxon>Mucoromycota</taxon>
        <taxon>Glomeromycotina</taxon>
        <taxon>Glomeromycetes</taxon>
        <taxon>Glomerales</taxon>
        <taxon>Glomeraceae</taxon>
        <taxon>Rhizophagus</taxon>
    </lineage>
</organism>
<sequence length="123" mass="14531">MSKIKNIQIVRFESDLKKLRRSSIHYSSYRVQGRTWTWTSERLGWLEFQKETPAWNSISAWAIKGTPFQIWISAWAIKTWISAWTIKTWIWAWAIKVTPFLNLDFGLGYLGDALPNPDFSLDY</sequence>
<evidence type="ECO:0000313" key="1">
    <source>
        <dbReference type="EMBL" id="PKC74868.1"/>
    </source>
</evidence>
<evidence type="ECO:0000313" key="2">
    <source>
        <dbReference type="Proteomes" id="UP000232688"/>
    </source>
</evidence>
<dbReference type="AlphaFoldDB" id="A0A2N0SH55"/>
<reference evidence="1 2" key="1">
    <citation type="submission" date="2017-10" db="EMBL/GenBank/DDBJ databases">
        <title>Extensive intraspecific genome diversity in a model arbuscular mycorrhizal fungus.</title>
        <authorList>
            <person name="Chen E.C.H."/>
            <person name="Morin E."/>
            <person name="Baudet D."/>
            <person name="Noel J."/>
            <person name="Ndikumana S."/>
            <person name="Charron P."/>
            <person name="St-Onge C."/>
            <person name="Giorgi J."/>
            <person name="Grigoriev I.V."/>
            <person name="Roux C."/>
            <person name="Martin F.M."/>
            <person name="Corradi N."/>
        </authorList>
    </citation>
    <scope>NUCLEOTIDE SEQUENCE [LARGE SCALE GENOMIC DNA]</scope>
    <source>
        <strain evidence="1 2">A1</strain>
    </source>
</reference>
<gene>
    <name evidence="1" type="ORF">RhiirA1_449510</name>
</gene>
<accession>A0A2N0SH55</accession>
<dbReference type="VEuPathDB" id="FungiDB:RhiirA1_449510"/>
<reference evidence="1 2" key="2">
    <citation type="submission" date="2017-10" db="EMBL/GenBank/DDBJ databases">
        <title>Genome analyses suggest a sexual origin of heterokaryosis in a supposedly ancient asexual fungus.</title>
        <authorList>
            <person name="Corradi N."/>
            <person name="Sedzielewska K."/>
            <person name="Noel J."/>
            <person name="Charron P."/>
            <person name="Farinelli L."/>
            <person name="Marton T."/>
            <person name="Kruger M."/>
            <person name="Pelin A."/>
            <person name="Brachmann A."/>
            <person name="Corradi N."/>
        </authorList>
    </citation>
    <scope>NUCLEOTIDE SEQUENCE [LARGE SCALE GENOMIC DNA]</scope>
    <source>
        <strain evidence="1 2">A1</strain>
    </source>
</reference>
<proteinExistence type="predicted"/>
<dbReference type="Proteomes" id="UP000232688">
    <property type="component" value="Unassembled WGS sequence"/>
</dbReference>
<dbReference type="EMBL" id="LLXH01000039">
    <property type="protein sequence ID" value="PKC74868.1"/>
    <property type="molecule type" value="Genomic_DNA"/>
</dbReference>
<name>A0A2N0SH55_9GLOM</name>
<comment type="caution">
    <text evidence="1">The sequence shown here is derived from an EMBL/GenBank/DDBJ whole genome shotgun (WGS) entry which is preliminary data.</text>
</comment>